<dbReference type="EMBL" id="QZEY01000013">
    <property type="protein sequence ID" value="RJL25137.1"/>
    <property type="molecule type" value="Genomic_DNA"/>
</dbReference>
<dbReference type="AlphaFoldDB" id="A0A3A4AEF3"/>
<gene>
    <name evidence="1" type="ORF">D5H75_27765</name>
</gene>
<reference evidence="1 2" key="1">
    <citation type="submission" date="2018-09" db="EMBL/GenBank/DDBJ databases">
        <title>YIM 75507 draft genome.</title>
        <authorList>
            <person name="Tang S."/>
            <person name="Feng Y."/>
        </authorList>
    </citation>
    <scope>NUCLEOTIDE SEQUENCE [LARGE SCALE GENOMIC DNA]</scope>
    <source>
        <strain evidence="1 2">YIM 75507</strain>
    </source>
</reference>
<name>A0A3A4AEF3_9ACTN</name>
<proteinExistence type="predicted"/>
<keyword evidence="2" id="KW-1185">Reference proteome</keyword>
<dbReference type="Proteomes" id="UP000265768">
    <property type="component" value="Unassembled WGS sequence"/>
</dbReference>
<evidence type="ECO:0008006" key="3">
    <source>
        <dbReference type="Google" id="ProtNLM"/>
    </source>
</evidence>
<protein>
    <recommendedName>
        <fullName evidence="3">Antibiotic biosynthesis monooxygenase</fullName>
    </recommendedName>
</protein>
<evidence type="ECO:0000313" key="2">
    <source>
        <dbReference type="Proteomes" id="UP000265768"/>
    </source>
</evidence>
<evidence type="ECO:0000313" key="1">
    <source>
        <dbReference type="EMBL" id="RJL25137.1"/>
    </source>
</evidence>
<dbReference type="OrthoDB" id="163010at2"/>
<comment type="caution">
    <text evidence="1">The sequence shown here is derived from an EMBL/GenBank/DDBJ whole genome shotgun (WGS) entry which is preliminary data.</text>
</comment>
<sequence>MPVMIIQFRVNDESIPEVEKAVAATFAALNAGRPEGVRFGYYRHPENPEFTALLEPAEGVENPLPHLEEARLLQATVARLSDGPPPTPTPLIPLATYPA</sequence>
<dbReference type="RefSeq" id="WP_119929496.1">
    <property type="nucleotide sequence ID" value="NZ_QZEY01000013.1"/>
</dbReference>
<organism evidence="1 2">
    <name type="scientific">Bailinhaonella thermotolerans</name>
    <dbReference type="NCBI Taxonomy" id="1070861"/>
    <lineage>
        <taxon>Bacteria</taxon>
        <taxon>Bacillati</taxon>
        <taxon>Actinomycetota</taxon>
        <taxon>Actinomycetes</taxon>
        <taxon>Streptosporangiales</taxon>
        <taxon>Streptosporangiaceae</taxon>
        <taxon>Bailinhaonella</taxon>
    </lineage>
</organism>
<accession>A0A3A4AEF3</accession>